<sequence length="143" mass="16362">MRRYYTLRPFLLLRRVPILRHCNAFVTNFTVAKFRALYCTTLCRFFYEDYNNNKQRSRPLFNIAVHAAGPLTYYYPAMAPALPPPPLVYWGYPTPPVSPAHYYHTAHHPQPLLPEVVSVGGGSPLPVAQPAVCPAEWPIYMVN</sequence>
<gene>
    <name evidence="1" type="ORF">EVAR_54049_1</name>
</gene>
<accession>A0A4C1XIL7</accession>
<protein>
    <submittedName>
        <fullName evidence="1">Uncharacterized protein</fullName>
    </submittedName>
</protein>
<organism evidence="1 2">
    <name type="scientific">Eumeta variegata</name>
    <name type="common">Bagworm moth</name>
    <name type="synonym">Eumeta japonica</name>
    <dbReference type="NCBI Taxonomy" id="151549"/>
    <lineage>
        <taxon>Eukaryota</taxon>
        <taxon>Metazoa</taxon>
        <taxon>Ecdysozoa</taxon>
        <taxon>Arthropoda</taxon>
        <taxon>Hexapoda</taxon>
        <taxon>Insecta</taxon>
        <taxon>Pterygota</taxon>
        <taxon>Neoptera</taxon>
        <taxon>Endopterygota</taxon>
        <taxon>Lepidoptera</taxon>
        <taxon>Glossata</taxon>
        <taxon>Ditrysia</taxon>
        <taxon>Tineoidea</taxon>
        <taxon>Psychidae</taxon>
        <taxon>Oiketicinae</taxon>
        <taxon>Eumeta</taxon>
    </lineage>
</organism>
<dbReference type="AlphaFoldDB" id="A0A4C1XIL7"/>
<proteinExistence type="predicted"/>
<keyword evidence="2" id="KW-1185">Reference proteome</keyword>
<dbReference type="Proteomes" id="UP000299102">
    <property type="component" value="Unassembled WGS sequence"/>
</dbReference>
<comment type="caution">
    <text evidence="1">The sequence shown here is derived from an EMBL/GenBank/DDBJ whole genome shotgun (WGS) entry which is preliminary data.</text>
</comment>
<reference evidence="1 2" key="1">
    <citation type="journal article" date="2019" name="Commun. Biol.">
        <title>The bagworm genome reveals a unique fibroin gene that provides high tensile strength.</title>
        <authorList>
            <person name="Kono N."/>
            <person name="Nakamura H."/>
            <person name="Ohtoshi R."/>
            <person name="Tomita M."/>
            <person name="Numata K."/>
            <person name="Arakawa K."/>
        </authorList>
    </citation>
    <scope>NUCLEOTIDE SEQUENCE [LARGE SCALE GENOMIC DNA]</scope>
</reference>
<evidence type="ECO:0000313" key="1">
    <source>
        <dbReference type="EMBL" id="GBP62025.1"/>
    </source>
</evidence>
<dbReference type="EMBL" id="BGZK01000830">
    <property type="protein sequence ID" value="GBP62025.1"/>
    <property type="molecule type" value="Genomic_DNA"/>
</dbReference>
<evidence type="ECO:0000313" key="2">
    <source>
        <dbReference type="Proteomes" id="UP000299102"/>
    </source>
</evidence>
<dbReference type="OrthoDB" id="7454850at2759"/>
<name>A0A4C1XIL7_EUMVA</name>